<dbReference type="FunFam" id="3.30.160.60:FF:000082">
    <property type="entry name" value="Putative zinc finger E-box-binding homeobox 2"/>
    <property type="match status" value="1"/>
</dbReference>
<accession>A0A9D3M688</accession>
<keyword evidence="1" id="KW-0862">Zinc</keyword>
<organism evidence="3 4">
    <name type="scientific">Anguilla anguilla</name>
    <name type="common">European freshwater eel</name>
    <name type="synonym">Muraena anguilla</name>
    <dbReference type="NCBI Taxonomy" id="7936"/>
    <lineage>
        <taxon>Eukaryota</taxon>
        <taxon>Metazoa</taxon>
        <taxon>Chordata</taxon>
        <taxon>Craniata</taxon>
        <taxon>Vertebrata</taxon>
        <taxon>Euteleostomi</taxon>
        <taxon>Actinopterygii</taxon>
        <taxon>Neopterygii</taxon>
        <taxon>Teleostei</taxon>
        <taxon>Anguilliformes</taxon>
        <taxon>Anguillidae</taxon>
        <taxon>Anguilla</taxon>
    </lineage>
</organism>
<evidence type="ECO:0000259" key="2">
    <source>
        <dbReference type="PROSITE" id="PS50157"/>
    </source>
</evidence>
<dbReference type="InterPro" id="IPR036236">
    <property type="entry name" value="Znf_C2H2_sf"/>
</dbReference>
<dbReference type="PROSITE" id="PS00028">
    <property type="entry name" value="ZINC_FINGER_C2H2_1"/>
    <property type="match status" value="1"/>
</dbReference>
<proteinExistence type="predicted"/>
<dbReference type="Gene3D" id="3.30.160.60">
    <property type="entry name" value="Classic Zinc Finger"/>
    <property type="match status" value="1"/>
</dbReference>
<keyword evidence="1" id="KW-0863">Zinc-finger</keyword>
<comment type="caution">
    <text evidence="3">The sequence shown here is derived from an EMBL/GenBank/DDBJ whole genome shotgun (WGS) entry which is preliminary data.</text>
</comment>
<sequence length="70" mass="8063">TLWRVVDTHTHTHCGGLLTHTHVRRVSSPVSQRVHVTQSGGNRKFKCTECTKAFKYKHHLKEHLRIHSGV</sequence>
<name>A0A9D3M688_ANGAN</name>
<feature type="non-terminal residue" evidence="3">
    <location>
        <position position="70"/>
    </location>
</feature>
<dbReference type="Proteomes" id="UP001044222">
    <property type="component" value="Chromosome 9"/>
</dbReference>
<feature type="domain" description="C2H2-type" evidence="2">
    <location>
        <begin position="45"/>
        <end position="70"/>
    </location>
</feature>
<dbReference type="Pfam" id="PF00096">
    <property type="entry name" value="zf-C2H2"/>
    <property type="match status" value="1"/>
</dbReference>
<protein>
    <recommendedName>
        <fullName evidence="2">C2H2-type domain-containing protein</fullName>
    </recommendedName>
</protein>
<evidence type="ECO:0000313" key="4">
    <source>
        <dbReference type="Proteomes" id="UP001044222"/>
    </source>
</evidence>
<dbReference type="SMART" id="SM00355">
    <property type="entry name" value="ZnF_C2H2"/>
    <property type="match status" value="1"/>
</dbReference>
<dbReference type="EMBL" id="JAFIRN010000009">
    <property type="protein sequence ID" value="KAG5841555.1"/>
    <property type="molecule type" value="Genomic_DNA"/>
</dbReference>
<dbReference type="AlphaFoldDB" id="A0A9D3M688"/>
<dbReference type="SUPFAM" id="SSF57667">
    <property type="entry name" value="beta-beta-alpha zinc fingers"/>
    <property type="match status" value="1"/>
</dbReference>
<keyword evidence="1" id="KW-0479">Metal-binding</keyword>
<dbReference type="GO" id="GO:0008270">
    <property type="term" value="F:zinc ion binding"/>
    <property type="evidence" value="ECO:0007669"/>
    <property type="project" value="UniProtKB-KW"/>
</dbReference>
<dbReference type="InterPro" id="IPR013087">
    <property type="entry name" value="Znf_C2H2_type"/>
</dbReference>
<evidence type="ECO:0000256" key="1">
    <source>
        <dbReference type="PROSITE-ProRule" id="PRU00042"/>
    </source>
</evidence>
<feature type="non-terminal residue" evidence="3">
    <location>
        <position position="1"/>
    </location>
</feature>
<evidence type="ECO:0000313" key="3">
    <source>
        <dbReference type="EMBL" id="KAG5841555.1"/>
    </source>
</evidence>
<keyword evidence="4" id="KW-1185">Reference proteome</keyword>
<gene>
    <name evidence="3" type="ORF">ANANG_G00167850</name>
</gene>
<reference evidence="3" key="1">
    <citation type="submission" date="2021-01" db="EMBL/GenBank/DDBJ databases">
        <title>A chromosome-scale assembly of European eel, Anguilla anguilla.</title>
        <authorList>
            <person name="Henkel C."/>
            <person name="Jong-Raadsen S.A."/>
            <person name="Dufour S."/>
            <person name="Weltzien F.-A."/>
            <person name="Palstra A.P."/>
            <person name="Pelster B."/>
            <person name="Spaink H.P."/>
            <person name="Van Den Thillart G.E."/>
            <person name="Jansen H."/>
            <person name="Zahm M."/>
            <person name="Klopp C."/>
            <person name="Cedric C."/>
            <person name="Louis A."/>
            <person name="Berthelot C."/>
            <person name="Parey E."/>
            <person name="Roest Crollius H."/>
            <person name="Montfort J."/>
            <person name="Robinson-Rechavi M."/>
            <person name="Bucao C."/>
            <person name="Bouchez O."/>
            <person name="Gislard M."/>
            <person name="Lluch J."/>
            <person name="Milhes M."/>
            <person name="Lampietro C."/>
            <person name="Lopez Roques C."/>
            <person name="Donnadieu C."/>
            <person name="Braasch I."/>
            <person name="Desvignes T."/>
            <person name="Postlethwait J."/>
            <person name="Bobe J."/>
            <person name="Guiguen Y."/>
            <person name="Dirks R."/>
        </authorList>
    </citation>
    <scope>NUCLEOTIDE SEQUENCE</scope>
    <source>
        <strain evidence="3">Tag_6206</strain>
        <tissue evidence="3">Liver</tissue>
    </source>
</reference>
<dbReference type="PROSITE" id="PS50157">
    <property type="entry name" value="ZINC_FINGER_C2H2_2"/>
    <property type="match status" value="1"/>
</dbReference>